<dbReference type="PANTHER" id="PTHR47970">
    <property type="entry name" value="KINESIN-LIKE PROTEIN KIF11"/>
    <property type="match status" value="1"/>
</dbReference>
<evidence type="ECO:0000313" key="12">
    <source>
        <dbReference type="EMBL" id="GCB65247.1"/>
    </source>
</evidence>
<feature type="domain" description="Kinesin motor" evidence="11">
    <location>
        <begin position="1"/>
        <end position="174"/>
    </location>
</feature>
<dbReference type="GO" id="GO:0007018">
    <property type="term" value="P:microtubule-based movement"/>
    <property type="evidence" value="ECO:0007669"/>
    <property type="project" value="InterPro"/>
</dbReference>
<dbReference type="InterPro" id="IPR036961">
    <property type="entry name" value="Kinesin_motor_dom_sf"/>
</dbReference>
<dbReference type="SMART" id="SM00129">
    <property type="entry name" value="KISc"/>
    <property type="match status" value="1"/>
</dbReference>
<feature type="non-terminal residue" evidence="12">
    <location>
        <position position="1"/>
    </location>
</feature>
<dbReference type="OrthoDB" id="2403182at2759"/>
<dbReference type="InterPro" id="IPR001752">
    <property type="entry name" value="Kinesin_motor_dom"/>
</dbReference>
<dbReference type="GO" id="GO:0072686">
    <property type="term" value="C:mitotic spindle"/>
    <property type="evidence" value="ECO:0007669"/>
    <property type="project" value="TreeGrafter"/>
</dbReference>
<comment type="caution">
    <text evidence="9">Lacks conserved residue(s) required for the propagation of feature annotation.</text>
</comment>
<comment type="subcellular location">
    <subcellularLocation>
        <location evidence="1">Cytoplasm</location>
        <location evidence="1">Cytoskeleton</location>
        <location evidence="1">Spindle</location>
    </subcellularLocation>
</comment>
<dbReference type="GO" id="GO:0008574">
    <property type="term" value="F:plus-end-directed microtubule motor activity"/>
    <property type="evidence" value="ECO:0007669"/>
    <property type="project" value="TreeGrafter"/>
</dbReference>
<dbReference type="GO" id="GO:0008017">
    <property type="term" value="F:microtubule binding"/>
    <property type="evidence" value="ECO:0007669"/>
    <property type="project" value="InterPro"/>
</dbReference>
<dbReference type="SUPFAM" id="SSF52540">
    <property type="entry name" value="P-loop containing nucleoside triphosphate hydrolases"/>
    <property type="match status" value="1"/>
</dbReference>
<evidence type="ECO:0000256" key="10">
    <source>
        <dbReference type="SAM" id="Coils"/>
    </source>
</evidence>
<dbReference type="Pfam" id="PF00225">
    <property type="entry name" value="Kinesin"/>
    <property type="match status" value="1"/>
</dbReference>
<proteinExistence type="inferred from homology"/>
<evidence type="ECO:0000256" key="3">
    <source>
        <dbReference type="ARBA" id="ARBA00022553"/>
    </source>
</evidence>
<dbReference type="Proteomes" id="UP000288216">
    <property type="component" value="Unassembled WGS sequence"/>
</dbReference>
<feature type="coiled-coil region" evidence="10">
    <location>
        <begin position="225"/>
        <end position="252"/>
    </location>
</feature>
<keyword evidence="7" id="KW-0505">Motor protein</keyword>
<dbReference type="PANTHER" id="PTHR47970:SF29">
    <property type="entry name" value="KINESIN FAMILY MEMBER 20B"/>
    <property type="match status" value="1"/>
</dbReference>
<evidence type="ECO:0000256" key="6">
    <source>
        <dbReference type="ARBA" id="ARBA00023054"/>
    </source>
</evidence>
<dbReference type="PRINTS" id="PR00380">
    <property type="entry name" value="KINESINHEAVY"/>
</dbReference>
<protein>
    <recommendedName>
        <fullName evidence="11">Kinesin motor domain-containing protein</fullName>
    </recommendedName>
</protein>
<accession>A0A401NWK9</accession>
<dbReference type="InterPro" id="IPR047149">
    <property type="entry name" value="KIF11-like"/>
</dbReference>
<evidence type="ECO:0000256" key="9">
    <source>
        <dbReference type="PROSITE-ProRule" id="PRU00283"/>
    </source>
</evidence>
<gene>
    <name evidence="12" type="ORF">scyTo_0004743</name>
</gene>
<keyword evidence="3" id="KW-0597">Phosphoprotein</keyword>
<dbReference type="GO" id="GO:0005634">
    <property type="term" value="C:nucleus"/>
    <property type="evidence" value="ECO:0007669"/>
    <property type="project" value="TreeGrafter"/>
</dbReference>
<keyword evidence="8" id="KW-0206">Cytoskeleton</keyword>
<dbReference type="GO" id="GO:0090307">
    <property type="term" value="P:mitotic spindle assembly"/>
    <property type="evidence" value="ECO:0007669"/>
    <property type="project" value="TreeGrafter"/>
</dbReference>
<comment type="caution">
    <text evidence="12">The sequence shown here is derived from an EMBL/GenBank/DDBJ whole genome shotgun (WGS) entry which is preliminary data.</text>
</comment>
<dbReference type="AlphaFoldDB" id="A0A401NWK9"/>
<dbReference type="PROSITE" id="PS50067">
    <property type="entry name" value="KINESIN_MOTOR_2"/>
    <property type="match status" value="1"/>
</dbReference>
<evidence type="ECO:0000256" key="4">
    <source>
        <dbReference type="ARBA" id="ARBA00022741"/>
    </source>
</evidence>
<dbReference type="GO" id="GO:0051231">
    <property type="term" value="P:spindle elongation"/>
    <property type="evidence" value="ECO:0007669"/>
    <property type="project" value="TreeGrafter"/>
</dbReference>
<keyword evidence="6 10" id="KW-0175">Coiled coil</keyword>
<name>A0A401NWK9_SCYTO</name>
<dbReference type="GO" id="GO:0005876">
    <property type="term" value="C:spindle microtubule"/>
    <property type="evidence" value="ECO:0007669"/>
    <property type="project" value="TreeGrafter"/>
</dbReference>
<evidence type="ECO:0000313" key="13">
    <source>
        <dbReference type="Proteomes" id="UP000288216"/>
    </source>
</evidence>
<evidence type="ECO:0000256" key="2">
    <source>
        <dbReference type="ARBA" id="ARBA00022490"/>
    </source>
</evidence>
<comment type="similarity">
    <text evidence="9">Belongs to the TRAFAC class myosin-kinesin ATPase superfamily. Kinesin family.</text>
</comment>
<keyword evidence="5" id="KW-0067">ATP-binding</keyword>
<reference evidence="12 13" key="1">
    <citation type="journal article" date="2018" name="Nat. Ecol. Evol.">
        <title>Shark genomes provide insights into elasmobranch evolution and the origin of vertebrates.</title>
        <authorList>
            <person name="Hara Y"/>
            <person name="Yamaguchi K"/>
            <person name="Onimaru K"/>
            <person name="Kadota M"/>
            <person name="Koyanagi M"/>
            <person name="Keeley SD"/>
            <person name="Tatsumi K"/>
            <person name="Tanaka K"/>
            <person name="Motone F"/>
            <person name="Kageyama Y"/>
            <person name="Nozu R"/>
            <person name="Adachi N"/>
            <person name="Nishimura O"/>
            <person name="Nakagawa R"/>
            <person name="Tanegashima C"/>
            <person name="Kiyatake I"/>
            <person name="Matsumoto R"/>
            <person name="Murakumo K"/>
            <person name="Nishida K"/>
            <person name="Terakita A"/>
            <person name="Kuratani S"/>
            <person name="Sato K"/>
            <person name="Hyodo S Kuraku.S."/>
        </authorList>
    </citation>
    <scope>NUCLEOTIDE SEQUENCE [LARGE SCALE GENOMIC DNA]</scope>
</reference>
<keyword evidence="4" id="KW-0547">Nucleotide-binding</keyword>
<dbReference type="Gene3D" id="3.40.850.10">
    <property type="entry name" value="Kinesin motor domain"/>
    <property type="match status" value="1"/>
</dbReference>
<evidence type="ECO:0000256" key="7">
    <source>
        <dbReference type="ARBA" id="ARBA00023175"/>
    </source>
</evidence>
<evidence type="ECO:0000256" key="5">
    <source>
        <dbReference type="ARBA" id="ARBA00022840"/>
    </source>
</evidence>
<sequence>PLKMPINKSSQKDLAQLSSITPAVSVASNHLDLKWINITCLDEAFRFLKIGNKNRSLACTKINQQSSRRLSLCDLAGSERCDKAESFGDRLKEAGNINTSLLILGKCISALRQKQQNKLKSIVIPFRESKLTRLFQAFFCGKGKACMIININQCASIYDETLHVLKFSAIAKQIVQIIRPKVDLQPSDPMKGSDASMMVCTDLSETLSAEYLFSKDEQEQDYQELDAATLGYEELLALVENLKQKLVAERQHKMVLEIRVRKEMGEAMFHQLLRTEEVWSERFEELKEIYEEQLESKLHMYKESIRRHAYKCALVEVQEKYFGKEEFATVRHKVKVAALDEELETMFDENRRKPAVAAHSDELLEELAWFKVEVSKKESQLQSLQLEATISGNEVNQYKELYRNKVLSEEQSARLLEEKDQVTKNLLREMKEMHIALQQAEKNCQERNEEVKKLNRTIMTQEIKEEYVDQIQQLQNVVSKLQEELALSTKPPRAEKPPQTAKRLFANLTGSKLALGSPSKNSLFKSRELTPRIKVKKNIVSGKLPSIPSKTNE</sequence>
<evidence type="ECO:0000259" key="11">
    <source>
        <dbReference type="PROSITE" id="PS50067"/>
    </source>
</evidence>
<evidence type="ECO:0000256" key="1">
    <source>
        <dbReference type="ARBA" id="ARBA00004186"/>
    </source>
</evidence>
<keyword evidence="2" id="KW-0963">Cytoplasm</keyword>
<keyword evidence="13" id="KW-1185">Reference proteome</keyword>
<dbReference type="EMBL" id="BFAA01001425">
    <property type="protein sequence ID" value="GCB65247.1"/>
    <property type="molecule type" value="Genomic_DNA"/>
</dbReference>
<organism evidence="12 13">
    <name type="scientific">Scyliorhinus torazame</name>
    <name type="common">Cloudy catshark</name>
    <name type="synonym">Catulus torazame</name>
    <dbReference type="NCBI Taxonomy" id="75743"/>
    <lineage>
        <taxon>Eukaryota</taxon>
        <taxon>Metazoa</taxon>
        <taxon>Chordata</taxon>
        <taxon>Craniata</taxon>
        <taxon>Vertebrata</taxon>
        <taxon>Chondrichthyes</taxon>
        <taxon>Elasmobranchii</taxon>
        <taxon>Galeomorphii</taxon>
        <taxon>Galeoidea</taxon>
        <taxon>Carcharhiniformes</taxon>
        <taxon>Scyliorhinidae</taxon>
        <taxon>Scyliorhinus</taxon>
    </lineage>
</organism>
<dbReference type="InterPro" id="IPR027417">
    <property type="entry name" value="P-loop_NTPase"/>
</dbReference>
<dbReference type="STRING" id="75743.A0A401NWK9"/>
<evidence type="ECO:0000256" key="8">
    <source>
        <dbReference type="ARBA" id="ARBA00023212"/>
    </source>
</evidence>
<dbReference type="GO" id="GO:0005524">
    <property type="term" value="F:ATP binding"/>
    <property type="evidence" value="ECO:0007669"/>
    <property type="project" value="UniProtKB-KW"/>
</dbReference>
<feature type="coiled-coil region" evidence="10">
    <location>
        <begin position="423"/>
        <end position="484"/>
    </location>
</feature>